<name>A0AAV9KPH0_9SOLN</name>
<reference evidence="2 3" key="1">
    <citation type="submission" date="2023-10" db="EMBL/GenBank/DDBJ databases">
        <title>Genome-Wide Identification Analysis in wild type Solanum Pinnatisectum Reveals Some Genes Defensing Phytophthora Infestans.</title>
        <authorList>
            <person name="Sun C."/>
        </authorList>
    </citation>
    <scope>NUCLEOTIDE SEQUENCE [LARGE SCALE GENOMIC DNA]</scope>
    <source>
        <strain evidence="2">LQN</strain>
        <tissue evidence="2">Leaf</tissue>
    </source>
</reference>
<sequence>MKGNFEEDPSWLSNLKYLKTLILRESRRLDLSYAIWGMVSLKHLEVTGKPAVIRCHVPEFMMNRRLTKLQCLSFVHLPEGEEFQEFMSKVPNLVKMRCLVDEPEPQGDQTICIRLPGLDSFNKLESLKYKVYFLKHGAKRLEINFPRNLKKLTLSSFRLPWSEISTIGRLENLEVLKLESNAFEGDNQWNVDNEEFQNLKFLMFYNMNIPQWNFSDMFFPNLQHLIFRNSRLKTIPRDFENLLLLQMIEVSWCKCSRDALNTAEEIKKTQTDMGNHEFKLIIKSREEDDHEEEQEEDEDDHEDAHQKKYFFFFVQALFLIIFQHFFQLIEEMKLS</sequence>
<evidence type="ECO:0000313" key="2">
    <source>
        <dbReference type="EMBL" id="KAK4715214.1"/>
    </source>
</evidence>
<dbReference type="EMBL" id="JAWPEI010000009">
    <property type="protein sequence ID" value="KAK4715214.1"/>
    <property type="molecule type" value="Genomic_DNA"/>
</dbReference>
<dbReference type="SUPFAM" id="SSF52058">
    <property type="entry name" value="L domain-like"/>
    <property type="match status" value="1"/>
</dbReference>
<organism evidence="2 3">
    <name type="scientific">Solanum pinnatisectum</name>
    <name type="common">tansyleaf nightshade</name>
    <dbReference type="NCBI Taxonomy" id="50273"/>
    <lineage>
        <taxon>Eukaryota</taxon>
        <taxon>Viridiplantae</taxon>
        <taxon>Streptophyta</taxon>
        <taxon>Embryophyta</taxon>
        <taxon>Tracheophyta</taxon>
        <taxon>Spermatophyta</taxon>
        <taxon>Magnoliopsida</taxon>
        <taxon>eudicotyledons</taxon>
        <taxon>Gunneridae</taxon>
        <taxon>Pentapetalae</taxon>
        <taxon>asterids</taxon>
        <taxon>lamiids</taxon>
        <taxon>Solanales</taxon>
        <taxon>Solanaceae</taxon>
        <taxon>Solanoideae</taxon>
        <taxon>Solaneae</taxon>
        <taxon>Solanum</taxon>
    </lineage>
</organism>
<dbReference type="AlphaFoldDB" id="A0AAV9KPH0"/>
<gene>
    <name evidence="2" type="ORF">R3W88_013552</name>
</gene>
<dbReference type="InterPro" id="IPR032675">
    <property type="entry name" value="LRR_dom_sf"/>
</dbReference>
<keyword evidence="1" id="KW-0812">Transmembrane</keyword>
<comment type="caution">
    <text evidence="2">The sequence shown here is derived from an EMBL/GenBank/DDBJ whole genome shotgun (WGS) entry which is preliminary data.</text>
</comment>
<keyword evidence="1" id="KW-1133">Transmembrane helix</keyword>
<dbReference type="Gene3D" id="3.80.10.10">
    <property type="entry name" value="Ribonuclease Inhibitor"/>
    <property type="match status" value="1"/>
</dbReference>
<dbReference type="PANTHER" id="PTHR15140">
    <property type="entry name" value="TUBULIN-SPECIFIC CHAPERONE E"/>
    <property type="match status" value="1"/>
</dbReference>
<evidence type="ECO:0000313" key="3">
    <source>
        <dbReference type="Proteomes" id="UP001311915"/>
    </source>
</evidence>
<dbReference type="PANTHER" id="PTHR15140:SF33">
    <property type="entry name" value="LATE BLIGHT RESISTANCE PROTEIN HOMOLOG R1A-3 ISOFORM X1"/>
    <property type="match status" value="1"/>
</dbReference>
<protein>
    <submittedName>
        <fullName evidence="2">Uncharacterized protein</fullName>
    </submittedName>
</protein>
<feature type="transmembrane region" description="Helical" evidence="1">
    <location>
        <begin position="309"/>
        <end position="329"/>
    </location>
</feature>
<accession>A0AAV9KPH0</accession>
<proteinExistence type="predicted"/>
<keyword evidence="1" id="KW-0472">Membrane</keyword>
<keyword evidence="3" id="KW-1185">Reference proteome</keyword>
<evidence type="ECO:0000256" key="1">
    <source>
        <dbReference type="SAM" id="Phobius"/>
    </source>
</evidence>
<dbReference type="Proteomes" id="UP001311915">
    <property type="component" value="Unassembled WGS sequence"/>
</dbReference>